<dbReference type="NCBIfam" id="TIGR00254">
    <property type="entry name" value="GGDEF"/>
    <property type="match status" value="1"/>
</dbReference>
<dbReference type="PROSITE" id="PS50885">
    <property type="entry name" value="HAMP"/>
    <property type="match status" value="1"/>
</dbReference>
<evidence type="ECO:0000313" key="8">
    <source>
        <dbReference type="EMBL" id="MBM6616881.1"/>
    </source>
</evidence>
<dbReference type="InterPro" id="IPR029787">
    <property type="entry name" value="Nucleotide_cyclase"/>
</dbReference>
<dbReference type="InterPro" id="IPR037522">
    <property type="entry name" value="HD_GYP_dom"/>
</dbReference>
<dbReference type="InterPro" id="IPR003660">
    <property type="entry name" value="HAMP_dom"/>
</dbReference>
<dbReference type="RefSeq" id="WP_204202252.1">
    <property type="nucleotide sequence ID" value="NZ_JAFELM010000016.1"/>
</dbReference>
<dbReference type="Gene3D" id="6.10.340.10">
    <property type="match status" value="1"/>
</dbReference>
<evidence type="ECO:0000313" key="9">
    <source>
        <dbReference type="Proteomes" id="UP001518925"/>
    </source>
</evidence>
<dbReference type="PROSITE" id="PS50887">
    <property type="entry name" value="GGDEF"/>
    <property type="match status" value="1"/>
</dbReference>
<dbReference type="CDD" id="cd00077">
    <property type="entry name" value="HDc"/>
    <property type="match status" value="1"/>
</dbReference>
<evidence type="ECO:0000256" key="2">
    <source>
        <dbReference type="ARBA" id="ARBA00022475"/>
    </source>
</evidence>
<protein>
    <submittedName>
        <fullName evidence="8">Diguanylate cyclase</fullName>
    </submittedName>
</protein>
<evidence type="ECO:0000256" key="4">
    <source>
        <dbReference type="SAM" id="Phobius"/>
    </source>
</evidence>
<dbReference type="Gene3D" id="3.30.70.270">
    <property type="match status" value="1"/>
</dbReference>
<keyword evidence="4" id="KW-0812">Transmembrane</keyword>
<evidence type="ECO:0000259" key="7">
    <source>
        <dbReference type="PROSITE" id="PS51832"/>
    </source>
</evidence>
<feature type="domain" description="HD-GYP" evidence="7">
    <location>
        <begin position="420"/>
        <end position="611"/>
    </location>
</feature>
<dbReference type="SUPFAM" id="SSF109604">
    <property type="entry name" value="HD-domain/PDEase-like"/>
    <property type="match status" value="1"/>
</dbReference>
<feature type="transmembrane region" description="Helical" evidence="4">
    <location>
        <begin position="12"/>
        <end position="32"/>
    </location>
</feature>
<reference evidence="8 9" key="1">
    <citation type="submission" date="2021-02" db="EMBL/GenBank/DDBJ databases">
        <title>Bacillus sp. RD4P76, an endophyte from a halophyte.</title>
        <authorList>
            <person name="Sun J.-Q."/>
        </authorList>
    </citation>
    <scope>NUCLEOTIDE SEQUENCE [LARGE SCALE GENOMIC DNA]</scope>
    <source>
        <strain evidence="8 9">RD4P76</strain>
    </source>
</reference>
<dbReference type="PANTHER" id="PTHR43155">
    <property type="entry name" value="CYCLIC DI-GMP PHOSPHODIESTERASE PA4108-RELATED"/>
    <property type="match status" value="1"/>
</dbReference>
<evidence type="ECO:0000259" key="5">
    <source>
        <dbReference type="PROSITE" id="PS50885"/>
    </source>
</evidence>
<dbReference type="Pfam" id="PF13487">
    <property type="entry name" value="HD_5"/>
    <property type="match status" value="1"/>
</dbReference>
<accession>A0ABS2DEI2</accession>
<dbReference type="SMART" id="SM00267">
    <property type="entry name" value="GGDEF"/>
    <property type="match status" value="1"/>
</dbReference>
<keyword evidence="3 4" id="KW-0472">Membrane</keyword>
<keyword evidence="4" id="KW-1133">Transmembrane helix</keyword>
<evidence type="ECO:0000256" key="1">
    <source>
        <dbReference type="ARBA" id="ARBA00004236"/>
    </source>
</evidence>
<feature type="domain" description="HAMP" evidence="5">
    <location>
        <begin position="191"/>
        <end position="243"/>
    </location>
</feature>
<dbReference type="EMBL" id="JAFELM010000016">
    <property type="protein sequence ID" value="MBM6616881.1"/>
    <property type="molecule type" value="Genomic_DNA"/>
</dbReference>
<feature type="domain" description="GGDEF" evidence="6">
    <location>
        <begin position="275"/>
        <end position="405"/>
    </location>
</feature>
<keyword evidence="9" id="KW-1185">Reference proteome</keyword>
<dbReference type="Pfam" id="PF00990">
    <property type="entry name" value="GGDEF"/>
    <property type="match status" value="1"/>
</dbReference>
<dbReference type="InterPro" id="IPR003607">
    <property type="entry name" value="HD/PDEase_dom"/>
</dbReference>
<evidence type="ECO:0000256" key="3">
    <source>
        <dbReference type="ARBA" id="ARBA00023136"/>
    </source>
</evidence>
<proteinExistence type="predicted"/>
<dbReference type="CDD" id="cd01949">
    <property type="entry name" value="GGDEF"/>
    <property type="match status" value="1"/>
</dbReference>
<comment type="subcellular location">
    <subcellularLocation>
        <location evidence="1">Cell membrane</location>
    </subcellularLocation>
</comment>
<name>A0ABS2DEI2_9BACI</name>
<evidence type="ECO:0000259" key="6">
    <source>
        <dbReference type="PROSITE" id="PS50887"/>
    </source>
</evidence>
<organism evidence="8 9">
    <name type="scientific">Bacillus suaedaesalsae</name>
    <dbReference type="NCBI Taxonomy" id="2810349"/>
    <lineage>
        <taxon>Bacteria</taxon>
        <taxon>Bacillati</taxon>
        <taxon>Bacillota</taxon>
        <taxon>Bacilli</taxon>
        <taxon>Bacillales</taxon>
        <taxon>Bacillaceae</taxon>
        <taxon>Bacillus</taxon>
    </lineage>
</organism>
<comment type="caution">
    <text evidence="8">The sequence shown here is derived from an EMBL/GenBank/DDBJ whole genome shotgun (WGS) entry which is preliminary data.</text>
</comment>
<dbReference type="SUPFAM" id="SSF55073">
    <property type="entry name" value="Nucleotide cyclase"/>
    <property type="match status" value="1"/>
</dbReference>
<dbReference type="InterPro" id="IPR000160">
    <property type="entry name" value="GGDEF_dom"/>
</dbReference>
<dbReference type="PANTHER" id="PTHR43155:SF2">
    <property type="entry name" value="CYCLIC DI-GMP PHOSPHODIESTERASE PA4108"/>
    <property type="match status" value="1"/>
</dbReference>
<keyword evidence="2" id="KW-1003">Cell membrane</keyword>
<feature type="transmembrane region" description="Helical" evidence="4">
    <location>
        <begin position="170"/>
        <end position="189"/>
    </location>
</feature>
<dbReference type="SMART" id="SM00471">
    <property type="entry name" value="HDc"/>
    <property type="match status" value="1"/>
</dbReference>
<dbReference type="Gene3D" id="1.10.3210.10">
    <property type="entry name" value="Hypothetical protein af1432"/>
    <property type="match status" value="1"/>
</dbReference>
<dbReference type="PROSITE" id="PS51832">
    <property type="entry name" value="HD_GYP"/>
    <property type="match status" value="1"/>
</dbReference>
<gene>
    <name evidence="8" type="ORF">JR050_04180</name>
</gene>
<sequence>MVNKIRLQTKIILLFSVVILITMSIAIVFNTYTFSEALRQTYVSQLKGITTTINGGYEESRSIDNVQQIFDYIKHREHNVLQLNLHVDEGGEELIKASTDRTLIDSQTPEILIPAVISGKTMISHLGENKEQRVRMIAPLIEDGKSIGAIELLLDTSKEAAIIQQRTKSVAIFGIGIALLLLIVLGIIIRRLLVVPLMKIREAAVSIQSGGAYKAVEVNASQEINEVAIALNELVFNLEDRYLKSITDPLTGTFNSAYFRQKLTDEMKQTREANSSMALLFCDVDNFKKLNDFEGHIYGDKVLNKIAQIVKEHVRQEDIVCRYGGEEFVVIMPGANRETALKVAEKLRQVVAIHGNENMLTPITVSIGVAIFPVDTDEENLTHVADQAMYMAKSLGKNQVFLASNLQSTKKRDYARNVNEQKWILDTIISLTKAVELKDSYTHSHSEMVSKYAGSVASSMGLSDETVHRISIAGLLHDVGKIGIPDDILNKEGHLTDEEYEMMKAHPVLGYNILASVDELKDTLPYVLHHHERPDGKGYPHGLEGHDIPLGARIIAVVDAYHSMTSARPYRKKPLTIELAKEQLIIGKGTQFDEKVVDQFISILDEVNYSK</sequence>
<dbReference type="InterPro" id="IPR043128">
    <property type="entry name" value="Rev_trsase/Diguanyl_cyclase"/>
</dbReference>
<dbReference type="Proteomes" id="UP001518925">
    <property type="component" value="Unassembled WGS sequence"/>
</dbReference>